<organism evidence="1 2">
    <name type="scientific">Vitrella brassicaformis (strain CCMP3155)</name>
    <dbReference type="NCBI Taxonomy" id="1169540"/>
    <lineage>
        <taxon>Eukaryota</taxon>
        <taxon>Sar</taxon>
        <taxon>Alveolata</taxon>
        <taxon>Colpodellida</taxon>
        <taxon>Vitrellaceae</taxon>
        <taxon>Vitrella</taxon>
    </lineage>
</organism>
<protein>
    <submittedName>
        <fullName evidence="1">Uncharacterized protein</fullName>
    </submittedName>
</protein>
<dbReference type="PhylomeDB" id="A0A0G4GZN3"/>
<evidence type="ECO:0000313" key="2">
    <source>
        <dbReference type="Proteomes" id="UP000041254"/>
    </source>
</evidence>
<name>A0A0G4GZN3_VITBC</name>
<sequence>MNRPQTALMLAQASSCFVLQRLSPSSRLQYAARGLPTRHTAVWEVAKALGGLGRQDPDNPRLADEFVLQKDKELVGSYWENLRRRGRFNFYCVFSTFTTMALWNCENNVNKMGKYNGWTLDKMIGELGDIRARRHFRPVEDKAKLLDQIHTQCCTDGRSFAQFYVELLAELKRDHSGGGCCGPIWMGFSDGHPFRSALMAIAGYFDRPGPMKNTLNGPPWEREVESARLKVSGRQPCCDRSARPSTC</sequence>
<accession>A0A0G4GZN3</accession>
<evidence type="ECO:0000313" key="1">
    <source>
        <dbReference type="EMBL" id="CEM36497.1"/>
    </source>
</evidence>
<dbReference type="AlphaFoldDB" id="A0A0G4GZN3"/>
<dbReference type="InParanoid" id="A0A0G4GZN3"/>
<reference evidence="1 2" key="1">
    <citation type="submission" date="2014-11" db="EMBL/GenBank/DDBJ databases">
        <authorList>
            <person name="Zhu J."/>
            <person name="Qi W."/>
            <person name="Song R."/>
        </authorList>
    </citation>
    <scope>NUCLEOTIDE SEQUENCE [LARGE SCALE GENOMIC DNA]</scope>
</reference>
<proteinExistence type="predicted"/>
<keyword evidence="2" id="KW-1185">Reference proteome</keyword>
<dbReference type="VEuPathDB" id="CryptoDB:Vbra_4635"/>
<gene>
    <name evidence="1" type="ORF">Vbra_4635</name>
</gene>
<dbReference type="Proteomes" id="UP000041254">
    <property type="component" value="Unassembled WGS sequence"/>
</dbReference>
<dbReference type="EMBL" id="CDMY01000896">
    <property type="protein sequence ID" value="CEM36497.1"/>
    <property type="molecule type" value="Genomic_DNA"/>
</dbReference>